<keyword evidence="2" id="KW-0436">Ligase</keyword>
<evidence type="ECO:0000256" key="4">
    <source>
        <dbReference type="ARBA" id="ARBA00023098"/>
    </source>
</evidence>
<reference evidence="6 7" key="1">
    <citation type="submission" date="2024-01" db="EMBL/GenBank/DDBJ databases">
        <title>Genome assemblies of Stephania.</title>
        <authorList>
            <person name="Yang L."/>
        </authorList>
    </citation>
    <scope>NUCLEOTIDE SEQUENCE [LARGE SCALE GENOMIC DNA]</scope>
    <source>
        <strain evidence="6">QJT</strain>
        <tissue evidence="6">Leaf</tissue>
    </source>
</reference>
<name>A0AAP0P3L9_9MAGN</name>
<keyword evidence="4" id="KW-0443">Lipid metabolism</keyword>
<evidence type="ECO:0000313" key="7">
    <source>
        <dbReference type="Proteomes" id="UP001417504"/>
    </source>
</evidence>
<dbReference type="GO" id="GO:0006631">
    <property type="term" value="P:fatty acid metabolic process"/>
    <property type="evidence" value="ECO:0007669"/>
    <property type="project" value="UniProtKB-KW"/>
</dbReference>
<keyword evidence="3" id="KW-0276">Fatty acid metabolism</keyword>
<accession>A0AAP0P3L9</accession>
<dbReference type="SUPFAM" id="SSF56801">
    <property type="entry name" value="Acetyl-CoA synthetase-like"/>
    <property type="match status" value="1"/>
</dbReference>
<dbReference type="Gene3D" id="3.40.50.980">
    <property type="match status" value="1"/>
</dbReference>
<dbReference type="AlphaFoldDB" id="A0AAP0P3L9"/>
<dbReference type="Proteomes" id="UP001417504">
    <property type="component" value="Unassembled WGS sequence"/>
</dbReference>
<dbReference type="EMBL" id="JBBNAE010000004">
    <property type="protein sequence ID" value="KAK9129263.1"/>
    <property type="molecule type" value="Genomic_DNA"/>
</dbReference>
<dbReference type="Pfam" id="PF00501">
    <property type="entry name" value="AMP-binding"/>
    <property type="match status" value="1"/>
</dbReference>
<evidence type="ECO:0000256" key="3">
    <source>
        <dbReference type="ARBA" id="ARBA00022832"/>
    </source>
</evidence>
<keyword evidence="7" id="KW-1185">Reference proteome</keyword>
<comment type="caution">
    <text evidence="6">The sequence shown here is derived from an EMBL/GenBank/DDBJ whole genome shotgun (WGS) entry which is preliminary data.</text>
</comment>
<evidence type="ECO:0000256" key="1">
    <source>
        <dbReference type="ARBA" id="ARBA00006432"/>
    </source>
</evidence>
<feature type="domain" description="AMP-dependent synthetase/ligase" evidence="5">
    <location>
        <begin position="60"/>
        <end position="111"/>
    </location>
</feature>
<sequence>MNFTFSRVFRSSRVLSGASQRVHPISAHKHGHGVRHLLSMEGLLRCSANDVPLTPISFIERAAVVYRDRTSVVYGNLKFTWEETRNRCRRLASALTQLGISRGDVVNLSVPSACPEILSVITYIRSSQSGVPTQNYP</sequence>
<organism evidence="6 7">
    <name type="scientific">Stephania japonica</name>
    <dbReference type="NCBI Taxonomy" id="461633"/>
    <lineage>
        <taxon>Eukaryota</taxon>
        <taxon>Viridiplantae</taxon>
        <taxon>Streptophyta</taxon>
        <taxon>Embryophyta</taxon>
        <taxon>Tracheophyta</taxon>
        <taxon>Spermatophyta</taxon>
        <taxon>Magnoliopsida</taxon>
        <taxon>Ranunculales</taxon>
        <taxon>Menispermaceae</taxon>
        <taxon>Menispermoideae</taxon>
        <taxon>Cissampelideae</taxon>
        <taxon>Stephania</taxon>
    </lineage>
</organism>
<evidence type="ECO:0000256" key="2">
    <source>
        <dbReference type="ARBA" id="ARBA00022598"/>
    </source>
</evidence>
<protein>
    <recommendedName>
        <fullName evidence="5">AMP-dependent synthetase/ligase domain-containing protein</fullName>
    </recommendedName>
</protein>
<evidence type="ECO:0000313" key="6">
    <source>
        <dbReference type="EMBL" id="KAK9129263.1"/>
    </source>
</evidence>
<comment type="similarity">
    <text evidence="1">Belongs to the ATP-dependent AMP-binding enzyme family.</text>
</comment>
<dbReference type="InterPro" id="IPR000873">
    <property type="entry name" value="AMP-dep_synth/lig_dom"/>
</dbReference>
<evidence type="ECO:0000259" key="5">
    <source>
        <dbReference type="Pfam" id="PF00501"/>
    </source>
</evidence>
<dbReference type="PANTHER" id="PTHR43859">
    <property type="entry name" value="ACYL-ACTIVATING ENZYME"/>
    <property type="match status" value="1"/>
</dbReference>
<dbReference type="GO" id="GO:0016874">
    <property type="term" value="F:ligase activity"/>
    <property type="evidence" value="ECO:0007669"/>
    <property type="project" value="UniProtKB-KW"/>
</dbReference>
<proteinExistence type="inferred from homology"/>
<gene>
    <name evidence="6" type="ORF">Sjap_009750</name>
</gene>
<dbReference type="PANTHER" id="PTHR43859:SF4">
    <property type="entry name" value="BUTANOATE--COA LIGASE AAE1-RELATED"/>
    <property type="match status" value="1"/>
</dbReference>